<reference evidence="2" key="1">
    <citation type="journal article" date="2005" name="Environ. Microbiol.">
        <title>Lateral gene transfer and phylogenetic assignment of environmental fosmid clones.</title>
        <authorList>
            <person name="Nesbo C.L."/>
            <person name="Boucher Y."/>
            <person name="Dlutek M."/>
            <person name="Doolittle F.W."/>
        </authorList>
    </citation>
    <scope>NUCLEOTIDE SEQUENCE</scope>
</reference>
<evidence type="ECO:0000256" key="1">
    <source>
        <dbReference type="SAM" id="MobiDB-lite"/>
    </source>
</evidence>
<organism evidence="2">
    <name type="scientific">uncultured Latescibacterota bacterium</name>
    <dbReference type="NCBI Taxonomy" id="199737"/>
    <lineage>
        <taxon>Bacteria</taxon>
        <taxon>Pseudomonadati</taxon>
        <taxon>Candidatus Latescibacterota</taxon>
        <taxon>environmental samples</taxon>
    </lineage>
</organism>
<protein>
    <submittedName>
        <fullName evidence="2">Uncharacterized protein</fullName>
    </submittedName>
</protein>
<dbReference type="EMBL" id="AJ937766">
    <property type="protein sequence ID" value="CAI78809.1"/>
    <property type="molecule type" value="Genomic_DNA"/>
</dbReference>
<evidence type="ECO:0000313" key="2">
    <source>
        <dbReference type="EMBL" id="CAI78809.1"/>
    </source>
</evidence>
<accession>Q2YZW3</accession>
<sequence>MLFESLVTEEPDMTRPMSIIGAVGVVIAFTLIGSSTALAQASPPLIEHTPITGPVPANQAIPIAATVTDADPADSVLTVQVNFLRGMDPPKFFPLTPQGGGLYEGIIPAGEILPPGFAYRIEARDPSDSLSIYPPPAQPDIWVEVAGGTGSPPVITHTPLAGPLPANEAVEIRAVVTDPDGNETLDRVFVEIYVEGPPMEFAMAPTGQPNEFGALIPAGVVQPPGIEYRVIAEDTDANATGHPAFQEIGHWAAVSTGGGTGSPPAIAHTLIAGPVPAGQPVNIAAVVTDPDGNETIDEVLVEVSRGGAPLHFPLSPGGEPNQFVGQIPPSEVVNPGFSYRVIARDTQGLDSATPGFQSDPQWVTVSAGGGAAPQIAHTPLPSPQPPGVAIIVTADVTDVDGDLDAVGFEIHKEGVPPTYYAMTPLSGNTYQGTIPAAAVASPGFGYRIVAEDVANNVNSQPAFAYDPYWVTVSSGSGSPPVVTHTPIAGPLPINQPVVVTATVTDADGNETVTEVRIEMSRGGPPMIFVMSPTGTANSWSGSLPAGEVLDPGFSYRIVAEDNTANVTAKPAFQYDPYWVDVTSGTGGGSPPDITHTPVASPKPPATAIPVTATVTDPDGDLKKVGIELERAGAPPTFYPMSLTSKGIYEGTIPAGDAVAPGFEYRIVAEDSLMNVRAKPAFNYDPYWVAVGSGGGTGSPPSITHTPLAGPLPVGQPVEVRARVTDPDGDTIDFVDVEFSNGGSPMIFGMGPDVDPGWYITTIPGGEVFTPGFEYRIVAEDSSGSVGANPGFQSMPYWVDVSSGTGGGSAPTITHTPLTSPKPQMVMIEVTATVADVDGDLTNVGIEFERPGAPPARFPMMLDAGNLYRGTIPSGEVIPPGFNYRIVAEDANFNTGGNPGFSYGPYWIDVSSGEATEGNPPIITHTPIPSPQPQGMAITVMAAVSDPDVGDTITNVEMEVYRDGPPMHFPMTFDAGAGAYVGTIPASDAMPPGFDYRVIAQDAQGHVRGNPQFQYPPYWVEVSWGEGGGGTKPVITFTPLPSPQPPYTQIQVTVTVTDVDGDLREVGIETNRPDAPPNYYMLNPIGGNQYQGYIMAGDVVSPGFGYRILAEDVAYNMAAKPEFQYDPYWVDVGTGGATEGNPPVITHTPIPSPQAQGAAISVTATVTDPDVGDTITMVEIELSRGGPPMHFPMALQAKGAYVGQIPPSEVIAPGFEYRVVAHDAQGHVRGNPVFSVAPYWIEVSGGTSGGSRPEITFTPLASPKPPGVNISVSATVVDPDGDLRDVGIEITRPGMPPMWYMLNPAGANVFTGTIFGGDVQPPGFSYRVMAKDMNFNEAARPEWNYDPYWVDVGTGEATEGNPPTITHTQIASPQPQGVMIHVTARVTDPDTSDTITDVHIELSRGGPPMFFPMWLDPATGDYVGDIPGPEVMPPGFDYRVVASDAQGHVKGKPAFIYSPYWVEVSWGDGGGSRPTVTFAPITSPRAPWLDVVVQATVTDPDGDLMEVGIDFSRPGMPPMWYMLNPIGNNVYEGRIFGGDVQSPGFSYRIIARDMVWNETAKPEWNYDPYWVDVGTGTPVEGNPPTITHSPIPSPQSQGTIITVTATVADPDTGDTITNVHIELSHGGPPLNFPMMYDATTGTYTGQIPGPEVMPPGFEYRVVASDAQGHTKGNPAFANPPYWVEVSWGDGGGSRPTVTFAPITSPRAPWLDVVVQATVTDPDGDLMEVGIDFSRPGMPPMWYMLNPIGNNVYEGRIFGGDVQSPGFSYRIIARDMVWNETAKPEWNYDPYWVDVGTGTPIEGNPPTITHSPIPSPQNQGTNITVAATVTDPDAGDTITNVHIELSHGGPPLNFPMMYDATTGTYTGQIPGPEVMPPGFDYRVMASDAQGHTRAKPDFQNAPYWTEVSWGGGGGSRPEVTVTPLTSPKPPWQDVVVQATVTDVDGDIMEVGVDVSRPGMPPMWYMLNPIGNNVYEGRIFGGDVQSPGFSYRIIARDMVWNETARPEWNYDPYWVDVGTGTPTEGNPPTITHSPIPSPQNQGTNITVTATVTDPDAGDTVTNVHIELSHGGPPLHFPMNYDATTGKYTGQIPGPEVMPPGFDYRVVANDAQGHTKGSPAFANSPYWTEVSWGGGGGSRPEVTVTPLTSPKPPWQDIIVRATVTDVDGDLMEVGVDVSRPNMPPMWYMLNPIGNNVYEGRIFGGDVQPPGFNYRIIARDMVWNETAKPAWNYDPYWVDVSTGGTSGGNPPSITHTPLPSPKPMGQIIRVTARVTDPDTADTITDVHIELSRGGPPMFFPMWRDATTGDYVGDIPGPEVMPPGFDYRVVANDAQGHVKAKPEFQNPPYWVQVGGGAGGGSQPEITFTPLASPKPPWQDINVSATVTDPDGNLMEVGIEISRPNMPPMFFMMNPAGNNVYQGMIWSGDVQPPGFNYRIIARDTNFNETAKPAFNYDPYWVEVRTGGTVEGNPPSITHTPLPSPKPMGQVIRVTARVTDPDTADTITDVHIELSRGGPPMFFPMWLDPATGDYAGDIPGPEVMAPGFNYRVVANDAQGHVKASPQFQNPSYWVEVGWSGGGGGSRPEITFAPLASPKLPWQDISVTATVLDPDGDLREVGIEINRPGMPPMFFMLNPMGGGQYQGMIWGGDVQPPGFNYRIVAKDMNFNDAAKPAFNYDPYWVDVGTGGVAGGNPPQITHTPIQSPKPMGQNIRVTARVADPDSGDVVGEVHVELSHGGPPMHFPMWLDPATGDYVGDIPGNEVMAPGFDYRVVASDTRGLVRANPRFQDPPYWVEVGWSGGGTGSRPEITFTPLASPKPPWQDIVITATVTDPDGDLRDVGIEINRPGMPIMFFPLNPMGAGQYQGMIWGGDVQPPGFNYRIVAKDMTFNDAAKPAFNYDPYWVDVSTGGGSGGNPPEVTHSPLPSPQADGTEYSRHGAGHGSGQWRCRHRSPPRSVSNGPAYEFPDVARPGDR</sequence>
<feature type="region of interest" description="Disordered" evidence="1">
    <location>
        <begin position="2903"/>
        <end position="2968"/>
    </location>
</feature>
<proteinExistence type="predicted"/>
<name>Q2YZW3_9BACT</name>